<dbReference type="Gene3D" id="2.60.40.10">
    <property type="entry name" value="Immunoglobulins"/>
    <property type="match status" value="1"/>
</dbReference>
<name>A0A0G0WAS1_UNCC2</name>
<dbReference type="InterPro" id="IPR012902">
    <property type="entry name" value="N_methyl_site"/>
</dbReference>
<proteinExistence type="predicted"/>
<keyword evidence="4" id="KW-0812">Transmembrane</keyword>
<gene>
    <name evidence="6" type="ORF">UU65_C0003G0217</name>
</gene>
<dbReference type="InterPro" id="IPR055372">
    <property type="entry name" value="CBM96"/>
</dbReference>
<accession>A0A0G0WAS1</accession>
<dbReference type="EMBL" id="LCBL01000003">
    <property type="protein sequence ID" value="KKS09162.1"/>
    <property type="molecule type" value="Genomic_DNA"/>
</dbReference>
<evidence type="ECO:0000259" key="5">
    <source>
        <dbReference type="Pfam" id="PF24517"/>
    </source>
</evidence>
<evidence type="ECO:0000256" key="3">
    <source>
        <dbReference type="ARBA" id="ARBA00022729"/>
    </source>
</evidence>
<organism evidence="6 7">
    <name type="scientific">candidate division CPR2 bacterium GW2011_GWC1_41_48</name>
    <dbReference type="NCBI Taxonomy" id="1618344"/>
    <lineage>
        <taxon>Bacteria</taxon>
        <taxon>Bacteria division CPR2</taxon>
    </lineage>
</organism>
<keyword evidence="6" id="KW-0176">Collagen</keyword>
<keyword evidence="4" id="KW-1133">Transmembrane helix</keyword>
<dbReference type="NCBIfam" id="NF033679">
    <property type="entry name" value="DNRLRE_dom"/>
    <property type="match status" value="1"/>
</dbReference>
<dbReference type="Pfam" id="PF24517">
    <property type="entry name" value="CBM96"/>
    <property type="match status" value="1"/>
</dbReference>
<dbReference type="Proteomes" id="UP000033869">
    <property type="component" value="Unassembled WGS sequence"/>
</dbReference>
<evidence type="ECO:0000313" key="7">
    <source>
        <dbReference type="Proteomes" id="UP000033869"/>
    </source>
</evidence>
<dbReference type="InterPro" id="IPR013783">
    <property type="entry name" value="Ig-like_fold"/>
</dbReference>
<evidence type="ECO:0000256" key="4">
    <source>
        <dbReference type="SAM" id="Phobius"/>
    </source>
</evidence>
<keyword evidence="2" id="KW-0964">Secreted</keyword>
<comment type="caution">
    <text evidence="6">The sequence shown here is derived from an EMBL/GenBank/DDBJ whole genome shotgun (WGS) entry which is preliminary data.</text>
</comment>
<protein>
    <submittedName>
        <fullName evidence="6">Collagen triple helix repeat-containing protein</fullName>
    </submittedName>
</protein>
<feature type="domain" description="Carbohydrate-binding module family 96" evidence="5">
    <location>
        <begin position="282"/>
        <end position="447"/>
    </location>
</feature>
<dbReference type="NCBIfam" id="TIGR02532">
    <property type="entry name" value="IV_pilin_GFxxxE"/>
    <property type="match status" value="1"/>
</dbReference>
<keyword evidence="4" id="KW-0472">Membrane</keyword>
<comment type="subcellular location">
    <subcellularLocation>
        <location evidence="1">Secreted</location>
    </subcellularLocation>
</comment>
<dbReference type="AlphaFoldDB" id="A0A0G0WAS1"/>
<feature type="transmembrane region" description="Helical" evidence="4">
    <location>
        <begin position="21"/>
        <end position="44"/>
    </location>
</feature>
<reference evidence="6 7" key="1">
    <citation type="journal article" date="2015" name="Nature">
        <title>rRNA introns, odd ribosomes, and small enigmatic genomes across a large radiation of phyla.</title>
        <authorList>
            <person name="Brown C.T."/>
            <person name="Hug L.A."/>
            <person name="Thomas B.C."/>
            <person name="Sharon I."/>
            <person name="Castelle C.J."/>
            <person name="Singh A."/>
            <person name="Wilkins M.J."/>
            <person name="Williams K.H."/>
            <person name="Banfield J.F."/>
        </authorList>
    </citation>
    <scope>NUCLEOTIDE SEQUENCE [LARGE SCALE GENOMIC DNA]</scope>
</reference>
<dbReference type="Pfam" id="PF07963">
    <property type="entry name" value="N_methyl"/>
    <property type="match status" value="1"/>
</dbReference>
<keyword evidence="3" id="KW-0732">Signal</keyword>
<sequence>MHKFTREFKKIFAKNNKGFTLIEMVVVVVLTPLLFIGISEVFIFTSNNYHYANNVRKVTQEVRGALEAIARETREASYVNANSSSDILTITSKDGTQTEFKFQSGEIIATSPPVTGTSQKVTSAQLNVLVFDVVDSLSTTNISQSFIKLKIEVEGKQVSGNGQKSKISLETVISPRTYNEKILYISSFAATPNSGNAPFSPELKATAYSSGFSDSEKYTWKFYLNDTDTTPCATFDNVTTNLQSATTCTYNTAGVYTAKVKVTRGGITSEAIVSVSVGNPIITLNPTADASADRVSPNFNSGSSSQLLVGGMDGTHDTYALMKFDLTPLAGKTIHSASLKLYCKTMETVHINRIRPYRITGDWVESTVTYNTRPGYSTTDPVVNYTDVQNCANAWFSFDTTTLVSGWARSINPYTNYGFFLYGSQVTSYFTSREEPTSTIRPQLVVQYTP</sequence>
<evidence type="ECO:0000313" key="6">
    <source>
        <dbReference type="EMBL" id="KKS09162.1"/>
    </source>
</evidence>
<dbReference type="GO" id="GO:0005576">
    <property type="term" value="C:extracellular region"/>
    <property type="evidence" value="ECO:0007669"/>
    <property type="project" value="UniProtKB-SubCell"/>
</dbReference>
<evidence type="ECO:0000256" key="2">
    <source>
        <dbReference type="ARBA" id="ARBA00022525"/>
    </source>
</evidence>
<evidence type="ECO:0000256" key="1">
    <source>
        <dbReference type="ARBA" id="ARBA00004613"/>
    </source>
</evidence>